<accession>A0A251XMR3</accession>
<name>A0A251XMR3_CLAMM</name>
<evidence type="ECO:0000313" key="2">
    <source>
        <dbReference type="Proteomes" id="UP000195062"/>
    </source>
</evidence>
<reference evidence="1 2" key="1">
    <citation type="submission" date="2016-08" db="EMBL/GenBank/DDBJ databases">
        <title>Genome sequence of Clavibacter michiganensis subsp. michiganensis strain CASJ007.</title>
        <authorList>
            <person name="Thapa S.P."/>
            <person name="Coaker G."/>
        </authorList>
    </citation>
    <scope>NUCLEOTIDE SEQUENCE [LARGE SCALE GENOMIC DNA]</scope>
    <source>
        <strain evidence="1">CASJ007</strain>
    </source>
</reference>
<protein>
    <submittedName>
        <fullName evidence="1">Uncharacterized protein</fullName>
    </submittedName>
</protein>
<sequence length="58" mass="6601">MGRYTAMRRASQRPSQGEKSRRLGISRQKGSELVNKTDVTEQCEMALSYLARTIPAER</sequence>
<dbReference type="AlphaFoldDB" id="A0A251XMR3"/>
<proteinExistence type="predicted"/>
<evidence type="ECO:0000313" key="1">
    <source>
        <dbReference type="EMBL" id="OUE04503.1"/>
    </source>
</evidence>
<organism evidence="1 2">
    <name type="scientific">Clavibacter michiganensis subsp. michiganensis</name>
    <dbReference type="NCBI Taxonomy" id="33013"/>
    <lineage>
        <taxon>Bacteria</taxon>
        <taxon>Bacillati</taxon>
        <taxon>Actinomycetota</taxon>
        <taxon>Actinomycetes</taxon>
        <taxon>Micrococcales</taxon>
        <taxon>Microbacteriaceae</taxon>
        <taxon>Clavibacter</taxon>
    </lineage>
</organism>
<comment type="caution">
    <text evidence="1">The sequence shown here is derived from an EMBL/GenBank/DDBJ whole genome shotgun (WGS) entry which is preliminary data.</text>
</comment>
<keyword evidence="2" id="KW-1185">Reference proteome</keyword>
<dbReference type="Proteomes" id="UP000195062">
    <property type="component" value="Unassembled WGS sequence"/>
</dbReference>
<dbReference type="EMBL" id="MDHH01000001">
    <property type="protein sequence ID" value="OUE04503.1"/>
    <property type="molecule type" value="Genomic_DNA"/>
</dbReference>
<gene>
    <name evidence="1" type="ORF">CMMCAS07_06125</name>
</gene>